<evidence type="ECO:0000256" key="1">
    <source>
        <dbReference type="ARBA" id="ARBA00008791"/>
    </source>
</evidence>
<dbReference type="KEGG" id="hsu:HLASF_0441"/>
<dbReference type="PRINTS" id="PR01438">
    <property type="entry name" value="UNVRSLSTRESS"/>
</dbReference>
<comment type="similarity">
    <text evidence="1">Belongs to the universal stress protein A family.</text>
</comment>
<dbReference type="EMBL" id="CP008874">
    <property type="protein sequence ID" value="AKH96947.1"/>
    <property type="molecule type" value="Genomic_DNA"/>
</dbReference>
<sequence>MYDDILVPTDGSPGILGPQARAVDIARLGDATIHSLYVVDTSSEWILAESDQHSVVRQTLEEHGTDATREMAAFASDHGVESRREVREGVPYRTILEYSRAADVDLIVMGTRGRTGDGERPLGSTTERVAVHSETPVLSVPLDTDASVPEPRYGMIDHLVIPTDGSDPAQRAAEEGIAFAEQYGADVHVVYVVDATSYGLEDAPRSIVGLLKEGGQNAIGAVESMALDRNLPVTSDVLRGVPADEILEFARGVDADLIAMGSRGRESAPKQVLGSSTGRILRRATMPVLTVG</sequence>
<evidence type="ECO:0000313" key="5">
    <source>
        <dbReference type="Proteomes" id="UP000060390"/>
    </source>
</evidence>
<dbReference type="Pfam" id="PF00582">
    <property type="entry name" value="Usp"/>
    <property type="match status" value="2"/>
</dbReference>
<dbReference type="GeneID" id="26009805"/>
<dbReference type="InterPro" id="IPR006016">
    <property type="entry name" value="UspA"/>
</dbReference>
<dbReference type="HOGENOM" id="CLU_049301_2_1_2"/>
<feature type="domain" description="UspA" evidence="2">
    <location>
        <begin position="155"/>
        <end position="291"/>
    </location>
</feature>
<dbReference type="EMBL" id="CP011564">
    <property type="protein sequence ID" value="ALG81348.1"/>
    <property type="molecule type" value="Genomic_DNA"/>
</dbReference>
<dbReference type="Proteomes" id="UP000069906">
    <property type="component" value="Chromosome"/>
</dbReference>
<dbReference type="STRING" id="1604004.HLASA_0439"/>
<protein>
    <submittedName>
        <fullName evidence="3">UspA domain-containing protein</fullName>
    </submittedName>
</protein>
<keyword evidence="6" id="KW-1185">Reference proteome</keyword>
<accession>A0A0F7P892</accession>
<dbReference type="PANTHER" id="PTHR46268:SF6">
    <property type="entry name" value="UNIVERSAL STRESS PROTEIN UP12"/>
    <property type="match status" value="1"/>
</dbReference>
<dbReference type="AlphaFoldDB" id="A0A0F7P892"/>
<dbReference type="PANTHER" id="PTHR46268">
    <property type="entry name" value="STRESS RESPONSE PROTEIN NHAX"/>
    <property type="match status" value="1"/>
</dbReference>
<dbReference type="InterPro" id="IPR014729">
    <property type="entry name" value="Rossmann-like_a/b/a_fold"/>
</dbReference>
<feature type="domain" description="UspA" evidence="2">
    <location>
        <begin position="1"/>
        <end position="141"/>
    </location>
</feature>
<dbReference type="CDD" id="cd00293">
    <property type="entry name" value="USP-like"/>
    <property type="match status" value="2"/>
</dbReference>
<proteinExistence type="inferred from homology"/>
<reference evidence="4 5" key="3">
    <citation type="journal article" date="2016" name="Stand. Genomic Sci.">
        <title>Complete genome sequence of 'Halanaeroarchaeum sulfurireducens' M27-SA2, a sulfur-reducing and acetate-oxidizing haloarchaeon from the deep-sea hypersaline anoxic lake Medee.</title>
        <authorList>
            <person name="Messina E."/>
            <person name="Sorokin D.Y."/>
            <person name="Kublanov I.V."/>
            <person name="Toshchakov S."/>
            <person name="Lopatina A."/>
            <person name="Arcadi E."/>
            <person name="Smedile F."/>
            <person name="La Spada G."/>
            <person name="La Cono V."/>
            <person name="Yakimov M.M."/>
        </authorList>
    </citation>
    <scope>NUCLEOTIDE SEQUENCE [LARGE SCALE GENOMIC DNA]</scope>
    <source>
        <strain evidence="4 5">M27-SA2</strain>
    </source>
</reference>
<dbReference type="Gene3D" id="3.40.50.620">
    <property type="entry name" value="HUPs"/>
    <property type="match status" value="2"/>
</dbReference>
<dbReference type="RefSeq" id="WP_050047766.1">
    <property type="nucleotide sequence ID" value="NZ_CP008874.1"/>
</dbReference>
<evidence type="ECO:0000313" key="3">
    <source>
        <dbReference type="EMBL" id="AKH96947.1"/>
    </source>
</evidence>
<dbReference type="PATRIC" id="fig|1604004.4.peg.464"/>
<dbReference type="InterPro" id="IPR006015">
    <property type="entry name" value="Universal_stress_UspA"/>
</dbReference>
<reference evidence="5" key="2">
    <citation type="submission" date="2015-05" db="EMBL/GenBank/DDBJ databases">
        <title>Complete genome sequence of Halanaeroarchaeum sulfurireducens type strain M27-SA2, a sulfate-reducer haloarchaeon from marine anoxic lake Medee.</title>
        <authorList>
            <person name="Messina E."/>
            <person name="Kublanov I.V."/>
            <person name="Toshchakov S."/>
            <person name="Arcadi E."/>
            <person name="La Spada G."/>
            <person name="La Cono V."/>
            <person name="Yakimov M.M."/>
        </authorList>
    </citation>
    <scope>NUCLEOTIDE SEQUENCE [LARGE SCALE GENOMIC DNA]</scope>
    <source>
        <strain evidence="5">M27-SA2</strain>
    </source>
</reference>
<evidence type="ECO:0000313" key="6">
    <source>
        <dbReference type="Proteomes" id="UP000069906"/>
    </source>
</evidence>
<evidence type="ECO:0000259" key="2">
    <source>
        <dbReference type="Pfam" id="PF00582"/>
    </source>
</evidence>
<dbReference type="KEGG" id="hsf:HLASA_0439"/>
<evidence type="ECO:0000313" key="4">
    <source>
        <dbReference type="EMBL" id="ALG81348.1"/>
    </source>
</evidence>
<dbReference type="Proteomes" id="UP000060390">
    <property type="component" value="Chromosome"/>
</dbReference>
<reference evidence="3 6" key="1">
    <citation type="journal article" date="2015" name="ISME J.">
        <title>Elemental sulfur and acetate can support life of a novel strictly anaerobic haloarchaeon.</title>
        <authorList>
            <person name="Sorokin D.Y."/>
            <person name="Kublanov I.V."/>
            <person name="Gavrilov S.N."/>
            <person name="Rojo D."/>
            <person name="Roman P."/>
            <person name="Golyshin P.N."/>
            <person name="Slepak V.Z."/>
            <person name="Smedile F."/>
            <person name="Ferrer M."/>
            <person name="Messina E."/>
            <person name="La Cono V."/>
            <person name="Yakimov M.M."/>
        </authorList>
    </citation>
    <scope>NUCLEOTIDE SEQUENCE [LARGE SCALE GENOMIC DNA]</scope>
    <source>
        <strain evidence="3 6">HSR2</strain>
    </source>
</reference>
<dbReference type="OrthoDB" id="105697at2157"/>
<dbReference type="SUPFAM" id="SSF52402">
    <property type="entry name" value="Adenine nucleotide alpha hydrolases-like"/>
    <property type="match status" value="2"/>
</dbReference>
<gene>
    <name evidence="3" type="primary">uspA10</name>
    <name evidence="4" type="ORF">HLASA_0439</name>
    <name evidence="3" type="ORF">HLASF_0441</name>
</gene>
<name>A0A0F7P892_9EURY</name>
<organism evidence="3 6">
    <name type="scientific">Halanaeroarchaeum sulfurireducens</name>
    <dbReference type="NCBI Taxonomy" id="1604004"/>
    <lineage>
        <taxon>Archaea</taxon>
        <taxon>Methanobacteriati</taxon>
        <taxon>Methanobacteriota</taxon>
        <taxon>Stenosarchaea group</taxon>
        <taxon>Halobacteria</taxon>
        <taxon>Halobacteriales</taxon>
        <taxon>Halobacteriaceae</taxon>
        <taxon>Halanaeroarchaeum</taxon>
    </lineage>
</organism>